<gene>
    <name evidence="5" type="ORF">A2Z00_01675</name>
</gene>
<reference evidence="5 6" key="1">
    <citation type="journal article" date="2016" name="Nat. Commun.">
        <title>Thousands of microbial genomes shed light on interconnected biogeochemical processes in an aquifer system.</title>
        <authorList>
            <person name="Anantharaman K."/>
            <person name="Brown C.T."/>
            <person name="Hug L.A."/>
            <person name="Sharon I."/>
            <person name="Castelle C.J."/>
            <person name="Probst A.J."/>
            <person name="Thomas B.C."/>
            <person name="Singh A."/>
            <person name="Wilkins M.J."/>
            <person name="Karaoz U."/>
            <person name="Brodie E.L."/>
            <person name="Williams K.H."/>
            <person name="Hubbard S.S."/>
            <person name="Banfield J.F."/>
        </authorList>
    </citation>
    <scope>NUCLEOTIDE SEQUENCE [LARGE SCALE GENOMIC DNA]</scope>
</reference>
<dbReference type="Gene3D" id="3.40.50.2000">
    <property type="entry name" value="Glycogen Phosphorylase B"/>
    <property type="match status" value="2"/>
</dbReference>
<evidence type="ECO:0000259" key="3">
    <source>
        <dbReference type="Pfam" id="PF00534"/>
    </source>
</evidence>
<organism evidence="5 6">
    <name type="scientific">Candidatus Gottesmanbacteria bacterium RBG_13_45_10</name>
    <dbReference type="NCBI Taxonomy" id="1798370"/>
    <lineage>
        <taxon>Bacteria</taxon>
        <taxon>Candidatus Gottesmaniibacteriota</taxon>
    </lineage>
</organism>
<dbReference type="GO" id="GO:0016757">
    <property type="term" value="F:glycosyltransferase activity"/>
    <property type="evidence" value="ECO:0007669"/>
    <property type="project" value="UniProtKB-KW"/>
</dbReference>
<protein>
    <recommendedName>
        <fullName evidence="7">Glycosyl transferase family 1 domain-containing protein</fullName>
    </recommendedName>
</protein>
<sequence>MKPKIAIVRGKFLNKYEMQFFEPLVKDFDITAFGSLFPYHDHFAFPVVKLPSPMDVSCGAGSRFARPILNRLFVDAHYLFGLEERLKGFDLVHTAETYFRYTQQCLDAKKKGYVGKVIATVLENIPFNNEGIRGRKVFKKRAREELDHIIALTNKTKDALLLEGADPKKITVISHFVDTKRFRPSGETQRRRFAPSLRKITIVFAGRLEEYKGVFDILQAASILLGDTKLKDYELTFTFVGNGSENDHMARVENALGLSGHVRHRQVPYDKMPDVYESSDIFVAPSVPTPTYDEQYCTALLEAQAAGLPIVTTKTGGIPENIDSAGVLVEPGDALGIAEALKRYILNSRLRAAYGTKARKRAQTVHDIKIGAKKLATLYHSLLS</sequence>
<evidence type="ECO:0000256" key="2">
    <source>
        <dbReference type="ARBA" id="ARBA00022679"/>
    </source>
</evidence>
<proteinExistence type="predicted"/>
<feature type="domain" description="Glycosyltransferase subfamily 4-like N-terminal" evidence="4">
    <location>
        <begin position="64"/>
        <end position="181"/>
    </location>
</feature>
<dbReference type="Pfam" id="PF00534">
    <property type="entry name" value="Glycos_transf_1"/>
    <property type="match status" value="1"/>
</dbReference>
<accession>A0A1F5ZFJ5</accession>
<dbReference type="InterPro" id="IPR001296">
    <property type="entry name" value="Glyco_trans_1"/>
</dbReference>
<dbReference type="AlphaFoldDB" id="A0A1F5ZFJ5"/>
<dbReference type="PANTHER" id="PTHR12526">
    <property type="entry name" value="GLYCOSYLTRANSFERASE"/>
    <property type="match status" value="1"/>
</dbReference>
<evidence type="ECO:0000256" key="1">
    <source>
        <dbReference type="ARBA" id="ARBA00022676"/>
    </source>
</evidence>
<dbReference type="InterPro" id="IPR028098">
    <property type="entry name" value="Glyco_trans_4-like_N"/>
</dbReference>
<feature type="domain" description="Glycosyl transferase family 1" evidence="3">
    <location>
        <begin position="188"/>
        <end position="361"/>
    </location>
</feature>
<evidence type="ECO:0000259" key="4">
    <source>
        <dbReference type="Pfam" id="PF13439"/>
    </source>
</evidence>
<evidence type="ECO:0000313" key="5">
    <source>
        <dbReference type="EMBL" id="OGG11073.1"/>
    </source>
</evidence>
<dbReference type="Pfam" id="PF13439">
    <property type="entry name" value="Glyco_transf_4"/>
    <property type="match status" value="1"/>
</dbReference>
<name>A0A1F5ZFJ5_9BACT</name>
<dbReference type="Proteomes" id="UP000177268">
    <property type="component" value="Unassembled WGS sequence"/>
</dbReference>
<dbReference type="EMBL" id="MFIZ01000037">
    <property type="protein sequence ID" value="OGG11073.1"/>
    <property type="molecule type" value="Genomic_DNA"/>
</dbReference>
<evidence type="ECO:0008006" key="7">
    <source>
        <dbReference type="Google" id="ProtNLM"/>
    </source>
</evidence>
<dbReference type="SUPFAM" id="SSF53756">
    <property type="entry name" value="UDP-Glycosyltransferase/glycogen phosphorylase"/>
    <property type="match status" value="1"/>
</dbReference>
<keyword evidence="1" id="KW-0328">Glycosyltransferase</keyword>
<dbReference type="STRING" id="1798370.A2Z00_01675"/>
<comment type="caution">
    <text evidence="5">The sequence shown here is derived from an EMBL/GenBank/DDBJ whole genome shotgun (WGS) entry which is preliminary data.</text>
</comment>
<dbReference type="CDD" id="cd03801">
    <property type="entry name" value="GT4_PimA-like"/>
    <property type="match status" value="1"/>
</dbReference>
<evidence type="ECO:0000313" key="6">
    <source>
        <dbReference type="Proteomes" id="UP000177268"/>
    </source>
</evidence>
<keyword evidence="2" id="KW-0808">Transferase</keyword>
<dbReference type="PANTHER" id="PTHR12526:SF510">
    <property type="entry name" value="D-INOSITOL 3-PHOSPHATE GLYCOSYLTRANSFERASE"/>
    <property type="match status" value="1"/>
</dbReference>